<dbReference type="Gene3D" id="3.90.180.10">
    <property type="entry name" value="Medium-chain alcohol dehydrogenases, catalytic domain"/>
    <property type="match status" value="1"/>
</dbReference>
<reference evidence="3 4" key="1">
    <citation type="submission" date="2021-12" db="EMBL/GenBank/DDBJ databases">
        <title>Discovery of the Pendulisporaceae a myxobacterial family with distinct sporulation behavior and unique specialized metabolism.</title>
        <authorList>
            <person name="Garcia R."/>
            <person name="Popoff A."/>
            <person name="Bader C.D."/>
            <person name="Loehr J."/>
            <person name="Walesch S."/>
            <person name="Walt C."/>
            <person name="Boldt J."/>
            <person name="Bunk B."/>
            <person name="Haeckl F.J.F.P.J."/>
            <person name="Gunesch A.P."/>
            <person name="Birkelbach J."/>
            <person name="Nuebel U."/>
            <person name="Pietschmann T."/>
            <person name="Bach T."/>
            <person name="Mueller R."/>
        </authorList>
    </citation>
    <scope>NUCLEOTIDE SEQUENCE [LARGE SCALE GENOMIC DNA]</scope>
    <source>
        <strain evidence="3 4">MSr12523</strain>
    </source>
</reference>
<dbReference type="InterPro" id="IPR013154">
    <property type="entry name" value="ADH-like_N"/>
</dbReference>
<dbReference type="RefSeq" id="WP_394841897.1">
    <property type="nucleotide sequence ID" value="NZ_CP089982.1"/>
</dbReference>
<dbReference type="InterPro" id="IPR050700">
    <property type="entry name" value="YIM1/Zinc_Alcohol_DH_Fams"/>
</dbReference>
<organism evidence="3 4">
    <name type="scientific">Pendulispora brunnea</name>
    <dbReference type="NCBI Taxonomy" id="2905690"/>
    <lineage>
        <taxon>Bacteria</taxon>
        <taxon>Pseudomonadati</taxon>
        <taxon>Myxococcota</taxon>
        <taxon>Myxococcia</taxon>
        <taxon>Myxococcales</taxon>
        <taxon>Sorangiineae</taxon>
        <taxon>Pendulisporaceae</taxon>
        <taxon>Pendulispora</taxon>
    </lineage>
</organism>
<evidence type="ECO:0000313" key="4">
    <source>
        <dbReference type="Proteomes" id="UP001379533"/>
    </source>
</evidence>
<dbReference type="PROSITE" id="PS01162">
    <property type="entry name" value="QOR_ZETA_CRYSTAL"/>
    <property type="match status" value="1"/>
</dbReference>
<name>A0ABZ2JXQ0_9BACT</name>
<accession>A0ABZ2JXQ0</accession>
<feature type="domain" description="Enoyl reductase (ER)" evidence="2">
    <location>
        <begin position="10"/>
        <end position="330"/>
    </location>
</feature>
<dbReference type="Pfam" id="PF13602">
    <property type="entry name" value="ADH_zinc_N_2"/>
    <property type="match status" value="1"/>
</dbReference>
<dbReference type="CDD" id="cd05289">
    <property type="entry name" value="MDR_like_2"/>
    <property type="match status" value="1"/>
</dbReference>
<dbReference type="SUPFAM" id="SSF50129">
    <property type="entry name" value="GroES-like"/>
    <property type="match status" value="1"/>
</dbReference>
<dbReference type="InterPro" id="IPR011032">
    <property type="entry name" value="GroES-like_sf"/>
</dbReference>
<dbReference type="InterPro" id="IPR002364">
    <property type="entry name" value="Quin_OxRdtase/zeta-crystal_CS"/>
</dbReference>
<dbReference type="InterPro" id="IPR020843">
    <property type="entry name" value="ER"/>
</dbReference>
<dbReference type="SMART" id="SM00829">
    <property type="entry name" value="PKS_ER"/>
    <property type="match status" value="1"/>
</dbReference>
<dbReference type="InterPro" id="IPR036291">
    <property type="entry name" value="NAD(P)-bd_dom_sf"/>
</dbReference>
<evidence type="ECO:0000256" key="1">
    <source>
        <dbReference type="ARBA" id="ARBA00023002"/>
    </source>
</evidence>
<evidence type="ECO:0000313" key="3">
    <source>
        <dbReference type="EMBL" id="WXA91278.1"/>
    </source>
</evidence>
<proteinExistence type="predicted"/>
<evidence type="ECO:0000259" key="2">
    <source>
        <dbReference type="SMART" id="SM00829"/>
    </source>
</evidence>
<sequence>MKAFAIDRYGGPEMLSLRDLPEPEPGPGDLLVEIRAASVNPVDFKIRSGGVKVLVKDRFPLVLGSDVSGVVMRVGPGVTRFAPGDEVFARLRKDRIGGFAERVLVDEAFAVRKPAKLTHAEAASIPLVGLTAYQALIEIAKLEKGQRVLIHAGSGGVGTFAIQLARHLGATVATTASSRNRALVEGLGASEVVDYKTQRFEEVVAPCDVVFDTQGGETLERSFRIVKEGGAVVTVGGKPDAKFAKAWGLNPVIVLALGFLMRKVTRLARERRATFEYLFMRPDAEQLARIAALLDDGVIRPVVDRTFPFAQTKEALAYVESGRAVGKVVVEMT</sequence>
<dbReference type="PANTHER" id="PTHR11695">
    <property type="entry name" value="ALCOHOL DEHYDROGENASE RELATED"/>
    <property type="match status" value="1"/>
</dbReference>
<dbReference type="Proteomes" id="UP001379533">
    <property type="component" value="Chromosome"/>
</dbReference>
<keyword evidence="4" id="KW-1185">Reference proteome</keyword>
<dbReference type="SUPFAM" id="SSF51735">
    <property type="entry name" value="NAD(P)-binding Rossmann-fold domains"/>
    <property type="match status" value="1"/>
</dbReference>
<dbReference type="EMBL" id="CP089982">
    <property type="protein sequence ID" value="WXA91278.1"/>
    <property type="molecule type" value="Genomic_DNA"/>
</dbReference>
<dbReference type="Pfam" id="PF08240">
    <property type="entry name" value="ADH_N"/>
    <property type="match status" value="1"/>
</dbReference>
<protein>
    <submittedName>
        <fullName evidence="3">NADP-dependent oxidoreductase</fullName>
    </submittedName>
</protein>
<dbReference type="PANTHER" id="PTHR11695:SF294">
    <property type="entry name" value="RETICULON-4-INTERACTING PROTEIN 1, MITOCHONDRIAL"/>
    <property type="match status" value="1"/>
</dbReference>
<keyword evidence="1" id="KW-0560">Oxidoreductase</keyword>
<dbReference type="Gene3D" id="3.40.50.720">
    <property type="entry name" value="NAD(P)-binding Rossmann-like Domain"/>
    <property type="match status" value="1"/>
</dbReference>
<gene>
    <name evidence="3" type="ORF">LZC95_33080</name>
</gene>